<comment type="caution">
    <text evidence="1">The sequence shown here is derived from an EMBL/GenBank/DDBJ whole genome shotgun (WGS) entry which is preliminary data.</text>
</comment>
<accession>A0A4R1BHD2</accession>
<dbReference type="EMBL" id="SJZI01000011">
    <property type="protein sequence ID" value="TCJ16577.1"/>
    <property type="molecule type" value="Genomic_DNA"/>
</dbReference>
<dbReference type="OrthoDB" id="642277at2"/>
<dbReference type="Proteomes" id="UP000295334">
    <property type="component" value="Unassembled WGS sequence"/>
</dbReference>
<dbReference type="AlphaFoldDB" id="A0A4R1BHD2"/>
<name>A0A4R1BHD2_9BACT</name>
<evidence type="ECO:0000313" key="2">
    <source>
        <dbReference type="Proteomes" id="UP000295334"/>
    </source>
</evidence>
<keyword evidence="2" id="KW-1185">Reference proteome</keyword>
<evidence type="ECO:0000313" key="1">
    <source>
        <dbReference type="EMBL" id="TCJ16577.1"/>
    </source>
</evidence>
<organism evidence="1 2">
    <name type="scientific">Flaviaesturariibacter flavus</name>
    <dbReference type="NCBI Taxonomy" id="2502780"/>
    <lineage>
        <taxon>Bacteria</taxon>
        <taxon>Pseudomonadati</taxon>
        <taxon>Bacteroidota</taxon>
        <taxon>Chitinophagia</taxon>
        <taxon>Chitinophagales</taxon>
        <taxon>Chitinophagaceae</taxon>
        <taxon>Flaviaestuariibacter</taxon>
    </lineage>
</organism>
<evidence type="ECO:0008006" key="3">
    <source>
        <dbReference type="Google" id="ProtNLM"/>
    </source>
</evidence>
<protein>
    <recommendedName>
        <fullName evidence="3">Wadjet protein JetD C-terminal domain-containing protein</fullName>
    </recommendedName>
</protein>
<gene>
    <name evidence="1" type="ORF">EPD60_07495</name>
</gene>
<reference evidence="1 2" key="1">
    <citation type="submission" date="2019-03" db="EMBL/GenBank/DDBJ databases">
        <authorList>
            <person name="Kim M.K.M."/>
        </authorList>
    </citation>
    <scope>NUCLEOTIDE SEQUENCE [LARGE SCALE GENOMIC DNA]</scope>
    <source>
        <strain evidence="1 2">17J68-12</strain>
    </source>
</reference>
<proteinExistence type="predicted"/>
<sequence length="337" mass="39091">MNPSLFCKIIPTRKTLISQMGSRNLSWSELRGLHELFVAGETRLAILNSAYVKRLKTDRRLIDYKFGNRGVFVAKRGYSEFYEEVLMDDFIRYSDFFSRNGIENDGRRNYDEYDLNTLLFIERNQSELANSLTTIRQFSAIVFKGKGSKYLQEKRSLKKAVCKILGIEEFPDKDPKTHQWRLVVDCLNPEAVVLCENIAYLKSPDSARANNIEPWYVGGNNIAILEHIPPSKLALPLYYSCDWDLAGLQIYVRIKRLLREKGISIGLFFPYETSNRLSVNSPFHRSKWNSSIDFSGLPEDCFTARERSLIGELIRQGRWIEEEGLDLISNFVFNHNR</sequence>